<organism evidence="10 11">
    <name type="scientific">Photinus pyralis</name>
    <name type="common">Common eastern firefly</name>
    <name type="synonym">Lampyris pyralis</name>
    <dbReference type="NCBI Taxonomy" id="7054"/>
    <lineage>
        <taxon>Eukaryota</taxon>
        <taxon>Metazoa</taxon>
        <taxon>Ecdysozoa</taxon>
        <taxon>Arthropoda</taxon>
        <taxon>Hexapoda</taxon>
        <taxon>Insecta</taxon>
        <taxon>Pterygota</taxon>
        <taxon>Neoptera</taxon>
        <taxon>Endopterygota</taxon>
        <taxon>Coleoptera</taxon>
        <taxon>Polyphaga</taxon>
        <taxon>Elateriformia</taxon>
        <taxon>Elateroidea</taxon>
        <taxon>Lampyridae</taxon>
        <taxon>Lampyrinae</taxon>
        <taxon>Photinus</taxon>
    </lineage>
</organism>
<dbReference type="PANTHER" id="PTHR33562:SF2">
    <property type="entry name" value="PROTEIN QUIVER"/>
    <property type="match status" value="1"/>
</dbReference>
<evidence type="ECO:0000313" key="10">
    <source>
        <dbReference type="EMBL" id="KAB0792921.1"/>
    </source>
</evidence>
<keyword evidence="8" id="KW-0449">Lipoprotein</keyword>
<accession>A0A5N4A6I1</accession>
<dbReference type="GO" id="GO:0098552">
    <property type="term" value="C:side of membrane"/>
    <property type="evidence" value="ECO:0007669"/>
    <property type="project" value="UniProtKB-KW"/>
</dbReference>
<protein>
    <submittedName>
        <fullName evidence="10">Uncharacterized protein</fullName>
    </submittedName>
</protein>
<evidence type="ECO:0000256" key="3">
    <source>
        <dbReference type="ARBA" id="ARBA00022692"/>
    </source>
</evidence>
<feature type="chain" id="PRO_5024426212" evidence="9">
    <location>
        <begin position="19"/>
        <end position="122"/>
    </location>
</feature>
<comment type="subcellular location">
    <subcellularLocation>
        <location evidence="1">Membrane</location>
        <topology evidence="1">Lipid-anchor</topology>
        <topology evidence="1">GPI-anchor</topology>
    </subcellularLocation>
</comment>
<keyword evidence="5" id="KW-1133">Transmembrane helix</keyword>
<evidence type="ECO:0000256" key="8">
    <source>
        <dbReference type="ARBA" id="ARBA00023288"/>
    </source>
</evidence>
<keyword evidence="3" id="KW-0812">Transmembrane</keyword>
<dbReference type="AlphaFoldDB" id="A0A5N4A6I1"/>
<dbReference type="InParanoid" id="A0A5N4A6I1"/>
<evidence type="ECO:0000256" key="9">
    <source>
        <dbReference type="SAM" id="SignalP"/>
    </source>
</evidence>
<evidence type="ECO:0000256" key="6">
    <source>
        <dbReference type="ARBA" id="ARBA00023136"/>
    </source>
</evidence>
<dbReference type="GO" id="GO:0032222">
    <property type="term" value="P:regulation of synaptic transmission, cholinergic"/>
    <property type="evidence" value="ECO:0007669"/>
    <property type="project" value="InterPro"/>
</dbReference>
<dbReference type="CDD" id="cd00117">
    <property type="entry name" value="TFP"/>
    <property type="match status" value="1"/>
</dbReference>
<evidence type="ECO:0000256" key="2">
    <source>
        <dbReference type="ARBA" id="ARBA00022622"/>
    </source>
</evidence>
<evidence type="ECO:0000256" key="4">
    <source>
        <dbReference type="ARBA" id="ARBA00022729"/>
    </source>
</evidence>
<dbReference type="GO" id="GO:0030431">
    <property type="term" value="P:sleep"/>
    <property type="evidence" value="ECO:0007669"/>
    <property type="project" value="InterPro"/>
</dbReference>
<keyword evidence="7" id="KW-0325">Glycoprotein</keyword>
<dbReference type="PANTHER" id="PTHR33562">
    <property type="entry name" value="ATILLA, ISOFORM B-RELATED-RELATED"/>
    <property type="match status" value="1"/>
</dbReference>
<dbReference type="InterPro" id="IPR045860">
    <property type="entry name" value="Snake_toxin-like_sf"/>
</dbReference>
<evidence type="ECO:0000256" key="5">
    <source>
        <dbReference type="ARBA" id="ARBA00022989"/>
    </source>
</evidence>
<dbReference type="Gene3D" id="2.10.60.10">
    <property type="entry name" value="CD59"/>
    <property type="match status" value="1"/>
</dbReference>
<reference evidence="10 11" key="1">
    <citation type="journal article" date="2018" name="Elife">
        <title>Firefly genomes illuminate parallel origins of bioluminescence in beetles.</title>
        <authorList>
            <person name="Fallon T.R."/>
            <person name="Lower S.E."/>
            <person name="Chang C.H."/>
            <person name="Bessho-Uehara M."/>
            <person name="Martin G.J."/>
            <person name="Bewick A.J."/>
            <person name="Behringer M."/>
            <person name="Debat H.J."/>
            <person name="Wong I."/>
            <person name="Day J.C."/>
            <person name="Suvorov A."/>
            <person name="Silva C.J."/>
            <person name="Stanger-Hall K.F."/>
            <person name="Hall D.W."/>
            <person name="Schmitz R.J."/>
            <person name="Nelson D.R."/>
            <person name="Lewis S.M."/>
            <person name="Shigenobu S."/>
            <person name="Bybee S.M."/>
            <person name="Larracuente A.M."/>
            <person name="Oba Y."/>
            <person name="Weng J.K."/>
        </authorList>
    </citation>
    <scope>NUCLEOTIDE SEQUENCE [LARGE SCALE GENOMIC DNA]</scope>
    <source>
        <strain evidence="10">1611_PpyrPB1</strain>
        <tissue evidence="10">Whole body</tissue>
    </source>
</reference>
<dbReference type="SUPFAM" id="SSF57302">
    <property type="entry name" value="Snake toxin-like"/>
    <property type="match status" value="1"/>
</dbReference>
<comment type="caution">
    <text evidence="10">The sequence shown here is derived from an EMBL/GenBank/DDBJ whole genome shotgun (WGS) entry which is preliminary data.</text>
</comment>
<dbReference type="Proteomes" id="UP000327044">
    <property type="component" value="Unassembled WGS sequence"/>
</dbReference>
<keyword evidence="4 9" id="KW-0732">Signal</keyword>
<dbReference type="Pfam" id="PF17064">
    <property type="entry name" value="QVR"/>
    <property type="match status" value="1"/>
</dbReference>
<dbReference type="EMBL" id="VVIM01000009">
    <property type="protein sequence ID" value="KAB0792921.1"/>
    <property type="molecule type" value="Genomic_DNA"/>
</dbReference>
<keyword evidence="2" id="KW-0336">GPI-anchor</keyword>
<name>A0A5N4A6I1_PHOPY</name>
<dbReference type="InterPro" id="IPR050975">
    <property type="entry name" value="Sleep_regulator"/>
</dbReference>
<sequence>MFVYSCVALLALVQLGSSLRCYDCSGNSTTDPCATPSKHKQFNVECAPEKTACIFENITISTEPPKFIRSCGTAKSCVDMPKESNVTCITCQTDLCNSASILFPSLVSGSILIFVVKSLFNF</sequence>
<keyword evidence="6" id="KW-0472">Membrane</keyword>
<evidence type="ECO:0000256" key="7">
    <source>
        <dbReference type="ARBA" id="ARBA00023180"/>
    </source>
</evidence>
<proteinExistence type="predicted"/>
<keyword evidence="11" id="KW-1185">Reference proteome</keyword>
<feature type="signal peptide" evidence="9">
    <location>
        <begin position="1"/>
        <end position="18"/>
    </location>
</feature>
<evidence type="ECO:0000313" key="11">
    <source>
        <dbReference type="Proteomes" id="UP000327044"/>
    </source>
</evidence>
<dbReference type="InterPro" id="IPR031424">
    <property type="entry name" value="QVR-like"/>
</dbReference>
<dbReference type="OrthoDB" id="6582325at2759"/>
<gene>
    <name evidence="10" type="ORF">PPYR_12541</name>
</gene>
<evidence type="ECO:0000256" key="1">
    <source>
        <dbReference type="ARBA" id="ARBA00004589"/>
    </source>
</evidence>